<evidence type="ECO:0000256" key="1">
    <source>
        <dbReference type="SAM" id="Phobius"/>
    </source>
</evidence>
<evidence type="ECO:0000313" key="2">
    <source>
        <dbReference type="EMBL" id="CBI11668.1"/>
    </source>
</evidence>
<dbReference type="AlphaFoldDB" id="E6QWP5"/>
<dbReference type="InterPro" id="IPR045919">
    <property type="entry name" value="DUF6338"/>
</dbReference>
<dbReference type="EMBL" id="CABR01000156">
    <property type="protein sequence ID" value="CBI11668.1"/>
    <property type="molecule type" value="Genomic_DNA"/>
</dbReference>
<dbReference type="Pfam" id="PF19865">
    <property type="entry name" value="DUF6338"/>
    <property type="match status" value="1"/>
</dbReference>
<reference evidence="2" key="1">
    <citation type="submission" date="2009-10" db="EMBL/GenBank/DDBJ databases">
        <title>Diversity of trophic interactions inside an arsenic-rich microbial ecosystem.</title>
        <authorList>
            <person name="Bertin P.N."/>
            <person name="Heinrich-Salmeron A."/>
            <person name="Pelletier E."/>
            <person name="Goulhen-Chollet F."/>
            <person name="Arsene-Ploetze F."/>
            <person name="Gallien S."/>
            <person name="Calteau A."/>
            <person name="Vallenet D."/>
            <person name="Casiot C."/>
            <person name="Chane-Woon-Ming B."/>
            <person name="Giloteaux L."/>
            <person name="Barakat M."/>
            <person name="Bonnefoy V."/>
            <person name="Bruneel O."/>
            <person name="Chandler M."/>
            <person name="Cleiss J."/>
            <person name="Duran R."/>
            <person name="Elbaz-Poulichet F."/>
            <person name="Fonknechten N."/>
            <person name="Lauga B."/>
            <person name="Mornico D."/>
            <person name="Ortet P."/>
            <person name="Schaeffer C."/>
            <person name="Siguier P."/>
            <person name="Alexander Thil Smith A."/>
            <person name="Van Dorsselaer A."/>
            <person name="Weissenbach J."/>
            <person name="Medigue C."/>
            <person name="Le Paslier D."/>
        </authorList>
    </citation>
    <scope>NUCLEOTIDE SEQUENCE</scope>
</reference>
<feature type="transmembrane region" description="Helical" evidence="1">
    <location>
        <begin position="71"/>
        <end position="92"/>
    </location>
</feature>
<comment type="caution">
    <text evidence="2">The sequence shown here is derived from an EMBL/GenBank/DDBJ whole genome shotgun (WGS) entry which is preliminary data.</text>
</comment>
<keyword evidence="1" id="KW-0812">Transmembrane</keyword>
<feature type="transmembrane region" description="Helical" evidence="1">
    <location>
        <begin position="47"/>
        <end position="65"/>
    </location>
</feature>
<gene>
    <name evidence="2" type="ORF">CARN7_2506</name>
</gene>
<protein>
    <submittedName>
        <fullName evidence="2">Uncharacterized protein</fullName>
    </submittedName>
</protein>
<proteinExistence type="predicted"/>
<feature type="transmembrane region" description="Helical" evidence="1">
    <location>
        <begin position="15"/>
        <end position="35"/>
    </location>
</feature>
<keyword evidence="1" id="KW-1133">Transmembrane helix</keyword>
<accession>E6QWP5</accession>
<name>E6QWP5_9ZZZZ</name>
<organism evidence="2">
    <name type="scientific">mine drainage metagenome</name>
    <dbReference type="NCBI Taxonomy" id="410659"/>
    <lineage>
        <taxon>unclassified sequences</taxon>
        <taxon>metagenomes</taxon>
        <taxon>ecological metagenomes</taxon>
    </lineage>
</organism>
<sequence>MDTLNYLAPGHMSQYFLFFIPGFIAMQVGALLVPVSDIDFSKRIPVAVGYSALNYAVMSIALWFIKLAGRPNLTTIATAAFMFIVPIIYPFIFKKVREKQWLGITTPYPTAWDEFFSKRRQYWVRVHFKDSSVLTGWYGQPDSAASQYPEPQQLYISEVWVQSNTGDMQKSTRTAGILVSMTEVSYLEFLT</sequence>
<keyword evidence="1" id="KW-0472">Membrane</keyword>